<dbReference type="GO" id="GO:0005576">
    <property type="term" value="C:extracellular region"/>
    <property type="evidence" value="ECO:0007669"/>
    <property type="project" value="TreeGrafter"/>
</dbReference>
<dbReference type="EMBL" id="JAINDJ010000005">
    <property type="protein sequence ID" value="KAG9446951.1"/>
    <property type="molecule type" value="Genomic_DNA"/>
</dbReference>
<dbReference type="Proteomes" id="UP000825729">
    <property type="component" value="Unassembled WGS sequence"/>
</dbReference>
<gene>
    <name evidence="4" type="ORF">H6P81_013079</name>
</gene>
<name>A0AAV7EGJ0_ARIFI</name>
<feature type="signal peptide" evidence="3">
    <location>
        <begin position="1"/>
        <end position="25"/>
    </location>
</feature>
<proteinExistence type="inferred from homology"/>
<keyword evidence="3" id="KW-0732">Signal</keyword>
<dbReference type="Gene3D" id="3.90.730.10">
    <property type="entry name" value="Ribonuclease T2-like"/>
    <property type="match status" value="1"/>
</dbReference>
<comment type="similarity">
    <text evidence="1 2">Belongs to the RNase T2 family.</text>
</comment>
<evidence type="ECO:0000313" key="4">
    <source>
        <dbReference type="EMBL" id="KAG9446951.1"/>
    </source>
</evidence>
<dbReference type="GO" id="GO:0033897">
    <property type="term" value="F:ribonuclease T2 activity"/>
    <property type="evidence" value="ECO:0007669"/>
    <property type="project" value="InterPro"/>
</dbReference>
<dbReference type="InterPro" id="IPR036430">
    <property type="entry name" value="RNase_T2-like_sf"/>
</dbReference>
<feature type="chain" id="PRO_5043731288" evidence="3">
    <location>
        <begin position="26"/>
        <end position="301"/>
    </location>
</feature>
<sequence length="301" mass="33673">MASSIRRPIFASIVVFCFSSSLISARSWGRQRKSSITSFCRYYGRAPSASRLLIVASQMLADKGETCSSAPAIFDASWVFLFSLKDKKKTRLDFLLRGVGVFVLLSTDDFDFSCSSLSPTQFTIHGLWANYNDGSWPSCCKGSDFDLNKITPLIGTMERYWPFLTCSPFPVCHGGDGLFWAHELLAEKHGTCSYPVIKVEFIYFSMTLDLYFKHNISEILIDAGYTPNSNGTKYALTKIITTIRNAVGSLPSLFCSDDAFEELRICFYKPRDCDMDSSESSCPAHISLPKFNPILDEGCFN</sequence>
<dbReference type="SUPFAM" id="SSF55895">
    <property type="entry name" value="Ribonuclease Rh-like"/>
    <property type="match status" value="1"/>
</dbReference>
<organism evidence="4 5">
    <name type="scientific">Aristolochia fimbriata</name>
    <name type="common">White veined hardy Dutchman's pipe vine</name>
    <dbReference type="NCBI Taxonomy" id="158543"/>
    <lineage>
        <taxon>Eukaryota</taxon>
        <taxon>Viridiplantae</taxon>
        <taxon>Streptophyta</taxon>
        <taxon>Embryophyta</taxon>
        <taxon>Tracheophyta</taxon>
        <taxon>Spermatophyta</taxon>
        <taxon>Magnoliopsida</taxon>
        <taxon>Magnoliidae</taxon>
        <taxon>Piperales</taxon>
        <taxon>Aristolochiaceae</taxon>
        <taxon>Aristolochia</taxon>
    </lineage>
</organism>
<dbReference type="Pfam" id="PF00445">
    <property type="entry name" value="Ribonuclease_T2"/>
    <property type="match status" value="1"/>
</dbReference>
<evidence type="ECO:0000313" key="5">
    <source>
        <dbReference type="Proteomes" id="UP000825729"/>
    </source>
</evidence>
<dbReference type="GO" id="GO:0006401">
    <property type="term" value="P:RNA catabolic process"/>
    <property type="evidence" value="ECO:0007669"/>
    <property type="project" value="TreeGrafter"/>
</dbReference>
<keyword evidence="5" id="KW-1185">Reference proteome</keyword>
<reference evidence="4 5" key="1">
    <citation type="submission" date="2021-07" db="EMBL/GenBank/DDBJ databases">
        <title>The Aristolochia fimbriata genome: insights into angiosperm evolution, floral development and chemical biosynthesis.</title>
        <authorList>
            <person name="Jiao Y."/>
        </authorList>
    </citation>
    <scope>NUCLEOTIDE SEQUENCE [LARGE SCALE GENOMIC DNA]</scope>
    <source>
        <strain evidence="4">IBCAS-2021</strain>
        <tissue evidence="4">Leaf</tissue>
    </source>
</reference>
<dbReference type="GO" id="GO:0003723">
    <property type="term" value="F:RNA binding"/>
    <property type="evidence" value="ECO:0007669"/>
    <property type="project" value="InterPro"/>
</dbReference>
<evidence type="ECO:0000256" key="3">
    <source>
        <dbReference type="SAM" id="SignalP"/>
    </source>
</evidence>
<dbReference type="AlphaFoldDB" id="A0AAV7EGJ0"/>
<evidence type="ECO:0000256" key="1">
    <source>
        <dbReference type="ARBA" id="ARBA00007469"/>
    </source>
</evidence>
<dbReference type="PANTHER" id="PTHR11240:SF22">
    <property type="entry name" value="RIBONUCLEASE T2"/>
    <property type="match status" value="1"/>
</dbReference>
<dbReference type="InterPro" id="IPR001568">
    <property type="entry name" value="RNase_T2-like"/>
</dbReference>
<protein>
    <submittedName>
        <fullName evidence="4">Uncharacterized protein</fullName>
    </submittedName>
</protein>
<dbReference type="PANTHER" id="PTHR11240">
    <property type="entry name" value="RIBONUCLEASE T2"/>
    <property type="match status" value="1"/>
</dbReference>
<evidence type="ECO:0000256" key="2">
    <source>
        <dbReference type="RuleBase" id="RU004328"/>
    </source>
</evidence>
<comment type="caution">
    <text evidence="4">The sequence shown here is derived from an EMBL/GenBank/DDBJ whole genome shotgun (WGS) entry which is preliminary data.</text>
</comment>
<accession>A0AAV7EGJ0</accession>